<dbReference type="Pfam" id="PF03443">
    <property type="entry name" value="AA9"/>
    <property type="match status" value="1"/>
</dbReference>
<comment type="subcellular location">
    <subcellularLocation>
        <location evidence="2">Secreted</location>
    </subcellularLocation>
</comment>
<gene>
    <name evidence="6" type="ORF">D0863_14212</name>
</gene>
<dbReference type="PANTHER" id="PTHR33353">
    <property type="entry name" value="PUTATIVE (AFU_ORTHOLOGUE AFUA_1G12560)-RELATED"/>
    <property type="match status" value="1"/>
</dbReference>
<dbReference type="InterPro" id="IPR049892">
    <property type="entry name" value="AA9"/>
</dbReference>
<dbReference type="Proteomes" id="UP000269276">
    <property type="component" value="Unassembled WGS sequence"/>
</dbReference>
<dbReference type="CDD" id="cd21175">
    <property type="entry name" value="LPMO_AA9"/>
    <property type="match status" value="1"/>
</dbReference>
<reference evidence="6 7" key="1">
    <citation type="journal article" date="2018" name="BMC Genomics">
        <title>Genomic evidence for intraspecific hybridization in a clonal and extremely halotolerant yeast.</title>
        <authorList>
            <person name="Gostincar C."/>
            <person name="Stajich J.E."/>
            <person name="Zupancic J."/>
            <person name="Zalar P."/>
            <person name="Gunde-Cimerman N."/>
        </authorList>
    </citation>
    <scope>NUCLEOTIDE SEQUENCE [LARGE SCALE GENOMIC DNA]</scope>
    <source>
        <strain evidence="6 7">EXF-2682</strain>
    </source>
</reference>
<dbReference type="VEuPathDB" id="FungiDB:BTJ68_01783"/>
<comment type="cofactor">
    <cofactor evidence="1">
        <name>Cu(2+)</name>
        <dbReference type="ChEBI" id="CHEBI:29036"/>
    </cofactor>
</comment>
<evidence type="ECO:0000313" key="7">
    <source>
        <dbReference type="Proteomes" id="UP000269276"/>
    </source>
</evidence>
<dbReference type="EMBL" id="QWIP01000892">
    <property type="protein sequence ID" value="RMY52612.1"/>
    <property type="molecule type" value="Genomic_DNA"/>
</dbReference>
<dbReference type="Gene3D" id="2.70.50.70">
    <property type="match status" value="1"/>
</dbReference>
<keyword evidence="4" id="KW-1015">Disulfide bond</keyword>
<evidence type="ECO:0000256" key="2">
    <source>
        <dbReference type="ARBA" id="ARBA00004613"/>
    </source>
</evidence>
<name>A0A3M7CKH7_HORWE</name>
<dbReference type="OrthoDB" id="4849160at2759"/>
<dbReference type="GO" id="GO:0005576">
    <property type="term" value="C:extracellular region"/>
    <property type="evidence" value="ECO:0007669"/>
    <property type="project" value="UniProtKB-SubCell"/>
</dbReference>
<comment type="caution">
    <text evidence="6">The sequence shown here is derived from an EMBL/GenBank/DDBJ whole genome shotgun (WGS) entry which is preliminary data.</text>
</comment>
<proteinExistence type="predicted"/>
<keyword evidence="3" id="KW-0964">Secreted</keyword>
<accession>A0A3M7CKH7</accession>
<dbReference type="InterPro" id="IPR005103">
    <property type="entry name" value="AA9_LPMO"/>
</dbReference>
<protein>
    <recommendedName>
        <fullName evidence="5">Auxiliary Activity family 9 catalytic domain-containing protein</fullName>
    </recommendedName>
</protein>
<evidence type="ECO:0000256" key="3">
    <source>
        <dbReference type="ARBA" id="ARBA00022525"/>
    </source>
</evidence>
<sequence>MRVDLYQIAIQFIAAKIPFWPRTHAEDLAPRGYYPFGITYPIRFHTTLQQQKMQSFTIAAAALSAIASIPAVSAHGFVQQVTTGGQTYAGASPNWFYTPNNLPDQAGWMAYNQDNGFVEPEAYGSVNISCHEGAKPGNQYIPVKAGDTMDLQWNTWPSSHKGPITAYMARCNGDCTQLQDASSLDWFKIEETGLIDPSSNTWAADKLIEDDFTWTHTIPSNLAAGNFVLRHEIIALHSAGQENGAQNYPMCFNVKVSGSGNAWPCNDGADCRHGDKLYTKKEAGIEFNIYSNPTSYPIPGPKIFSSIASSAKRFARSFIA</sequence>
<dbReference type="AlphaFoldDB" id="A0A3M7CKH7"/>
<evidence type="ECO:0000259" key="5">
    <source>
        <dbReference type="Pfam" id="PF03443"/>
    </source>
</evidence>
<evidence type="ECO:0000256" key="4">
    <source>
        <dbReference type="ARBA" id="ARBA00023157"/>
    </source>
</evidence>
<dbReference type="PANTHER" id="PTHR33353:SF34">
    <property type="entry name" value="ENDO-BETA-1,4-GLUCANASE D"/>
    <property type="match status" value="1"/>
</dbReference>
<evidence type="ECO:0000313" key="6">
    <source>
        <dbReference type="EMBL" id="RMY52612.1"/>
    </source>
</evidence>
<organism evidence="6 7">
    <name type="scientific">Hortaea werneckii</name>
    <name type="common">Black yeast</name>
    <name type="synonym">Cladosporium werneckii</name>
    <dbReference type="NCBI Taxonomy" id="91943"/>
    <lineage>
        <taxon>Eukaryota</taxon>
        <taxon>Fungi</taxon>
        <taxon>Dikarya</taxon>
        <taxon>Ascomycota</taxon>
        <taxon>Pezizomycotina</taxon>
        <taxon>Dothideomycetes</taxon>
        <taxon>Dothideomycetidae</taxon>
        <taxon>Mycosphaerellales</taxon>
        <taxon>Teratosphaeriaceae</taxon>
        <taxon>Hortaea</taxon>
    </lineage>
</organism>
<evidence type="ECO:0000256" key="1">
    <source>
        <dbReference type="ARBA" id="ARBA00001973"/>
    </source>
</evidence>
<feature type="domain" description="Auxiliary Activity family 9 catalytic" evidence="5">
    <location>
        <begin position="75"/>
        <end position="296"/>
    </location>
</feature>